<dbReference type="PROSITE" id="PS51986">
    <property type="entry name" value="GS_BETA_GRASP"/>
    <property type="match status" value="1"/>
</dbReference>
<protein>
    <submittedName>
        <fullName evidence="5">Glutamine synthetase III</fullName>
    </submittedName>
</protein>
<dbReference type="SMART" id="SM01230">
    <property type="entry name" value="Gln-synt_C"/>
    <property type="match status" value="1"/>
</dbReference>
<evidence type="ECO:0000256" key="2">
    <source>
        <dbReference type="RuleBase" id="RU000384"/>
    </source>
</evidence>
<dbReference type="AlphaFoldDB" id="A0A9D1ETZ9"/>
<dbReference type="PROSITE" id="PS00181">
    <property type="entry name" value="GLNA_ATP"/>
    <property type="match status" value="1"/>
</dbReference>
<dbReference type="InterPro" id="IPR022147">
    <property type="entry name" value="GSIII_N"/>
</dbReference>
<dbReference type="PANTHER" id="PTHR42974:SF1">
    <property type="entry name" value="TYPE-3 GLUTAMINE SYNTHETASE"/>
    <property type="match status" value="1"/>
</dbReference>
<dbReference type="InterPro" id="IPR014746">
    <property type="entry name" value="Gln_synth/guanido_kin_cat_dom"/>
</dbReference>
<name>A0A9D1ETZ9_9FIRM</name>
<reference evidence="5" key="1">
    <citation type="submission" date="2020-10" db="EMBL/GenBank/DDBJ databases">
        <authorList>
            <person name="Gilroy R."/>
        </authorList>
    </citation>
    <scope>NUCLEOTIDE SEQUENCE</scope>
    <source>
        <strain evidence="5">CHK190-19873</strain>
    </source>
</reference>
<dbReference type="InterPro" id="IPR027303">
    <property type="entry name" value="Gln_synth_gly_rich_site"/>
</dbReference>
<reference evidence="5" key="2">
    <citation type="journal article" date="2021" name="PeerJ">
        <title>Extensive microbial diversity within the chicken gut microbiome revealed by metagenomics and culture.</title>
        <authorList>
            <person name="Gilroy R."/>
            <person name="Ravi A."/>
            <person name="Getino M."/>
            <person name="Pursley I."/>
            <person name="Horton D.L."/>
            <person name="Alikhan N.F."/>
            <person name="Baker D."/>
            <person name="Gharbi K."/>
            <person name="Hall N."/>
            <person name="Watson M."/>
            <person name="Adriaenssens E.M."/>
            <person name="Foster-Nyarko E."/>
            <person name="Jarju S."/>
            <person name="Secka A."/>
            <person name="Antonio M."/>
            <person name="Oren A."/>
            <person name="Chaudhuri R.R."/>
            <person name="La Ragione R."/>
            <person name="Hildebrand F."/>
            <person name="Pallen M.J."/>
        </authorList>
    </citation>
    <scope>NUCLEOTIDE SEQUENCE</scope>
    <source>
        <strain evidence="5">CHK190-19873</strain>
    </source>
</reference>
<dbReference type="GO" id="GO:0006542">
    <property type="term" value="P:glutamine biosynthetic process"/>
    <property type="evidence" value="ECO:0007669"/>
    <property type="project" value="InterPro"/>
</dbReference>
<accession>A0A9D1ETZ9</accession>
<evidence type="ECO:0000259" key="4">
    <source>
        <dbReference type="PROSITE" id="PS51987"/>
    </source>
</evidence>
<dbReference type="InterPro" id="IPR052725">
    <property type="entry name" value="GS_Type-3"/>
</dbReference>
<dbReference type="GO" id="GO:0004356">
    <property type="term" value="F:glutamine synthetase activity"/>
    <property type="evidence" value="ECO:0007669"/>
    <property type="project" value="InterPro"/>
</dbReference>
<feature type="domain" description="GS catalytic" evidence="4">
    <location>
        <begin position="164"/>
        <end position="595"/>
    </location>
</feature>
<dbReference type="PROSITE" id="PS51987">
    <property type="entry name" value="GS_CATALYTIC"/>
    <property type="match status" value="1"/>
</dbReference>
<dbReference type="Pfam" id="PF00120">
    <property type="entry name" value="Gln-synt_C"/>
    <property type="match status" value="1"/>
</dbReference>
<dbReference type="InterPro" id="IPR008147">
    <property type="entry name" value="Gln_synt_N"/>
</dbReference>
<dbReference type="Gene3D" id="1.20.120.1560">
    <property type="match status" value="1"/>
</dbReference>
<comment type="caution">
    <text evidence="5">The sequence shown here is derived from an EMBL/GenBank/DDBJ whole genome shotgun (WGS) entry which is preliminary data.</text>
</comment>
<evidence type="ECO:0000313" key="5">
    <source>
        <dbReference type="EMBL" id="HIS31918.1"/>
    </source>
</evidence>
<dbReference type="EMBL" id="DVIQ01000061">
    <property type="protein sequence ID" value="HIS31918.1"/>
    <property type="molecule type" value="Genomic_DNA"/>
</dbReference>
<organism evidence="5 6">
    <name type="scientific">Candidatus Limivivens intestinipullorum</name>
    <dbReference type="NCBI Taxonomy" id="2840858"/>
    <lineage>
        <taxon>Bacteria</taxon>
        <taxon>Bacillati</taxon>
        <taxon>Bacillota</taxon>
        <taxon>Clostridia</taxon>
        <taxon>Lachnospirales</taxon>
        <taxon>Lachnospiraceae</taxon>
        <taxon>Lachnospiraceae incertae sedis</taxon>
        <taxon>Candidatus Limivivens</taxon>
    </lineage>
</organism>
<dbReference type="PANTHER" id="PTHR42974">
    <property type="entry name" value="GLUTAMINE SYNTHETASE"/>
    <property type="match status" value="1"/>
</dbReference>
<dbReference type="SUPFAM" id="SSF55931">
    <property type="entry name" value="Glutamine synthetase/guanido kinase"/>
    <property type="match status" value="1"/>
</dbReference>
<dbReference type="Proteomes" id="UP000823935">
    <property type="component" value="Unassembled WGS sequence"/>
</dbReference>
<evidence type="ECO:0000256" key="1">
    <source>
        <dbReference type="PROSITE-ProRule" id="PRU01330"/>
    </source>
</evidence>
<dbReference type="Pfam" id="PF12437">
    <property type="entry name" value="GSIII_N"/>
    <property type="match status" value="1"/>
</dbReference>
<dbReference type="Pfam" id="PF18318">
    <property type="entry name" value="Gln-synt_C-ter"/>
    <property type="match status" value="1"/>
</dbReference>
<dbReference type="InterPro" id="IPR008146">
    <property type="entry name" value="Gln_synth_cat_dom"/>
</dbReference>
<dbReference type="InterPro" id="IPR040577">
    <property type="entry name" value="Gln-synt_C"/>
</dbReference>
<feature type="domain" description="GS beta-grasp" evidence="3">
    <location>
        <begin position="65"/>
        <end position="159"/>
    </location>
</feature>
<proteinExistence type="inferred from homology"/>
<comment type="similarity">
    <text evidence="1 2">Belongs to the glutamine synthetase family.</text>
</comment>
<evidence type="ECO:0000259" key="3">
    <source>
        <dbReference type="PROSITE" id="PS51986"/>
    </source>
</evidence>
<dbReference type="Gene3D" id="3.30.590.10">
    <property type="entry name" value="Glutamine synthetase/guanido kinase, catalytic domain"/>
    <property type="match status" value="1"/>
</dbReference>
<evidence type="ECO:0000313" key="6">
    <source>
        <dbReference type="Proteomes" id="UP000823935"/>
    </source>
</evidence>
<gene>
    <name evidence="5" type="ORF">IAB44_10290</name>
</gene>
<sequence length="703" mass="77594">MSEKMNVAEIFGENVFNDKVMQERLPKKVYKELKKTIEEGKELSSTVADVVAEAMKNWAVEKGATHYTHIFQPLTGMTAEKHDSFITAPREDGSVLMEFSGKELIKGEPDASSFPSGGLRATFEARGYTAWDCTSPAYVREDAGGAILCIPTAFCSYKGEALDQKTPLLRSMEAINTQALRLLRLFGNTTSKKVTPSVGPEQEYFLVDKKKYLERKDLIYTGRTLFGAMPPKGQELDDHYFGTIRQRIASFMKDVNEELWKLGVSAKTQHNEVAPAQHEIAAIYSEANIAVDHNQLVMKVLKKVACQHGLQCLLHEKPFAGVNGSGKHNNWSITTDDGINLLDPGKTPHENVQFLLVLTCILKAVDDHADLLRESAADPGNDHRLGANEAPPAIISVFLGEQLEDVMQQLIHTGMATHSKTGGVLQTGVKTLPDLAKDATDRNRTSPFAFTGNKFEFRMVGSRDSIAPPNIVLNTIVAEAFSDACDILEKAEDFDLAVHDLIKKYATEHQRIVFNGNGYSQEWVEEAARRGLPNIRSMVEAIPALLTSKSVDMFQKFGVFTKTELESRVEIKFENYAKALNIEAKTMIDMAGKQIIPAVIRYTKSLADTINSVTAAGASAKVQADLLTETSALLEETKDALKKLVAADAQAADIESVEEQAKFFHGTVVPAMDALRAPVDKLEMMVDKEIWPMPSYGDLLFEV</sequence>